<evidence type="ECO:0000313" key="1">
    <source>
        <dbReference type="EMBL" id="OJD24884.1"/>
    </source>
</evidence>
<sequence length="168" mass="18198">MVTTATKVAKEVGLPIATKTLLLACEILAYKLAAHQVKYTFMSGTTNTPFKALFFTILAVGGRELTAAFQEREPLALEKQYHVVGWEYWVGIVDEISEVLVTSPFVRLAGVGETIMWARREVGLDSELESGLSSASLSFPVLLESRCGGLSTGAAGVLPIQDRSTMKE</sequence>
<dbReference type="STRING" id="1658174.A0A1J9RA64"/>
<proteinExistence type="predicted"/>
<keyword evidence="2" id="KW-1185">Reference proteome</keyword>
<dbReference type="AlphaFoldDB" id="A0A1J9RA64"/>
<accession>A0A1J9RA64</accession>
<gene>
    <name evidence="1" type="ORF">ACJ73_03747</name>
</gene>
<protein>
    <submittedName>
        <fullName evidence="1">Uncharacterized protein</fullName>
    </submittedName>
</protein>
<dbReference type="OrthoDB" id="5295362at2759"/>
<comment type="caution">
    <text evidence="1">The sequence shown here is derived from an EMBL/GenBank/DDBJ whole genome shotgun (WGS) entry which is preliminary data.</text>
</comment>
<evidence type="ECO:0000313" key="2">
    <source>
        <dbReference type="Proteomes" id="UP000242791"/>
    </source>
</evidence>
<dbReference type="EMBL" id="LGTZ01000471">
    <property type="protein sequence ID" value="OJD24884.1"/>
    <property type="molecule type" value="Genomic_DNA"/>
</dbReference>
<name>A0A1J9RA64_9EURO</name>
<reference evidence="1 2" key="1">
    <citation type="submission" date="2015-08" db="EMBL/GenBank/DDBJ databases">
        <title>Emmonsia species relationships and genome sequence.</title>
        <authorList>
            <person name="Cuomo C.A."/>
            <person name="Schwartz I.S."/>
            <person name="Kenyon C."/>
            <person name="De Hoog G.S."/>
            <person name="Govender N.P."/>
            <person name="Botha A."/>
            <person name="Moreno L."/>
            <person name="De Vries M."/>
            <person name="Munoz J.F."/>
            <person name="Stielow J.B."/>
        </authorList>
    </citation>
    <scope>NUCLEOTIDE SEQUENCE [LARGE SCALE GENOMIC DNA]</scope>
    <source>
        <strain evidence="1 2">EI222</strain>
    </source>
</reference>
<organism evidence="1 2">
    <name type="scientific">Blastomyces percursus</name>
    <dbReference type="NCBI Taxonomy" id="1658174"/>
    <lineage>
        <taxon>Eukaryota</taxon>
        <taxon>Fungi</taxon>
        <taxon>Dikarya</taxon>
        <taxon>Ascomycota</taxon>
        <taxon>Pezizomycotina</taxon>
        <taxon>Eurotiomycetes</taxon>
        <taxon>Eurotiomycetidae</taxon>
        <taxon>Onygenales</taxon>
        <taxon>Ajellomycetaceae</taxon>
        <taxon>Blastomyces</taxon>
    </lineage>
</organism>
<dbReference type="VEuPathDB" id="FungiDB:ACJ73_03747"/>
<dbReference type="Proteomes" id="UP000242791">
    <property type="component" value="Unassembled WGS sequence"/>
</dbReference>